<keyword evidence="1" id="KW-0238">DNA-binding</keyword>
<sequence length="92" mass="10262">MKHLHRIRKARGMSQDELAHKVGVKQATISRIEKGVNNPSLDVAKRIAEALEVSPVELFGLPELEQRLLQAFREASPERQAALLTLLGDDPK</sequence>
<gene>
    <name evidence="3" type="ORF">ACFO5X_06340</name>
</gene>
<feature type="domain" description="HTH cro/C1-type" evidence="2">
    <location>
        <begin position="4"/>
        <end position="58"/>
    </location>
</feature>
<dbReference type="PROSITE" id="PS50943">
    <property type="entry name" value="HTH_CROC1"/>
    <property type="match status" value="1"/>
</dbReference>
<keyword evidence="4" id="KW-1185">Reference proteome</keyword>
<protein>
    <submittedName>
        <fullName evidence="3">Helix-turn-helix transcriptional regulator</fullName>
    </submittedName>
</protein>
<evidence type="ECO:0000259" key="2">
    <source>
        <dbReference type="PROSITE" id="PS50943"/>
    </source>
</evidence>
<proteinExistence type="predicted"/>
<comment type="caution">
    <text evidence="3">The sequence shown here is derived from an EMBL/GenBank/DDBJ whole genome shotgun (WGS) entry which is preliminary data.</text>
</comment>
<dbReference type="SMART" id="SM00530">
    <property type="entry name" value="HTH_XRE"/>
    <property type="match status" value="1"/>
</dbReference>
<dbReference type="CDD" id="cd00093">
    <property type="entry name" value="HTH_XRE"/>
    <property type="match status" value="1"/>
</dbReference>
<dbReference type="EMBL" id="JBHSGI010000004">
    <property type="protein sequence ID" value="MFC4668167.1"/>
    <property type="molecule type" value="Genomic_DNA"/>
</dbReference>
<dbReference type="PANTHER" id="PTHR46797">
    <property type="entry name" value="HTH-TYPE TRANSCRIPTIONAL REGULATOR"/>
    <property type="match status" value="1"/>
</dbReference>
<reference evidence="4" key="1">
    <citation type="journal article" date="2019" name="Int. J. Syst. Evol. Microbiol.">
        <title>The Global Catalogue of Microorganisms (GCM) 10K type strain sequencing project: providing services to taxonomists for standard genome sequencing and annotation.</title>
        <authorList>
            <consortium name="The Broad Institute Genomics Platform"/>
            <consortium name="The Broad Institute Genome Sequencing Center for Infectious Disease"/>
            <person name="Wu L."/>
            <person name="Ma J."/>
        </authorList>
    </citation>
    <scope>NUCLEOTIDE SEQUENCE [LARGE SCALE GENOMIC DNA]</scope>
    <source>
        <strain evidence="4">CGMCC 4.7283</strain>
    </source>
</reference>
<accession>A0ABV9KDL4</accession>
<dbReference type="Gene3D" id="1.10.260.40">
    <property type="entry name" value="lambda repressor-like DNA-binding domains"/>
    <property type="match status" value="1"/>
</dbReference>
<dbReference type="InterPro" id="IPR001387">
    <property type="entry name" value="Cro/C1-type_HTH"/>
</dbReference>
<organism evidence="3 4">
    <name type="scientific">Seohaeicola nanhaiensis</name>
    <dbReference type="NCBI Taxonomy" id="1387282"/>
    <lineage>
        <taxon>Bacteria</taxon>
        <taxon>Pseudomonadati</taxon>
        <taxon>Pseudomonadota</taxon>
        <taxon>Alphaproteobacteria</taxon>
        <taxon>Rhodobacterales</taxon>
        <taxon>Roseobacteraceae</taxon>
        <taxon>Seohaeicola</taxon>
    </lineage>
</organism>
<dbReference type="InterPro" id="IPR010982">
    <property type="entry name" value="Lambda_DNA-bd_dom_sf"/>
</dbReference>
<dbReference type="InterPro" id="IPR050807">
    <property type="entry name" value="TransReg_Diox_bact_type"/>
</dbReference>
<evidence type="ECO:0000313" key="4">
    <source>
        <dbReference type="Proteomes" id="UP001595973"/>
    </source>
</evidence>
<dbReference type="SUPFAM" id="SSF47413">
    <property type="entry name" value="lambda repressor-like DNA-binding domains"/>
    <property type="match status" value="1"/>
</dbReference>
<evidence type="ECO:0000256" key="1">
    <source>
        <dbReference type="ARBA" id="ARBA00023125"/>
    </source>
</evidence>
<evidence type="ECO:0000313" key="3">
    <source>
        <dbReference type="EMBL" id="MFC4668167.1"/>
    </source>
</evidence>
<dbReference type="PANTHER" id="PTHR46797:SF1">
    <property type="entry name" value="METHYLPHOSPHONATE SYNTHASE"/>
    <property type="match status" value="1"/>
</dbReference>
<dbReference type="Pfam" id="PF01381">
    <property type="entry name" value="HTH_3"/>
    <property type="match status" value="1"/>
</dbReference>
<dbReference type="RefSeq" id="WP_380716435.1">
    <property type="nucleotide sequence ID" value="NZ_JBHSGI010000004.1"/>
</dbReference>
<name>A0ABV9KDL4_9RHOB</name>
<dbReference type="Proteomes" id="UP001595973">
    <property type="component" value="Unassembled WGS sequence"/>
</dbReference>